<dbReference type="EMBL" id="MN740451">
    <property type="protein sequence ID" value="QHU27139.1"/>
    <property type="molecule type" value="Genomic_DNA"/>
</dbReference>
<proteinExistence type="predicted"/>
<sequence>MNSSPVKIKESKKGICARILTPKQVGPICWFMATFVAMFYSQRSRKLLLDASNSWNNKKALFALLKHVLDDKYLKTADGRDSEDYKKFRDDTFIKILSYLNLENSKAFPYDPKKVSGGFVPVYYIGKLYKLLNLDYKIFYYYIQDGILSYSFLNEEYDWLKYTIVKRNIDIGINIDNVFKDNTRRDNYVDNGYAPPILIVNVSEGLGDTSFYKVKEGDTKDSLKSMSEQIFYNGKEYNLDSVILTNWNINKKNGHAIAGITCKKGKYIYNGWTRTSMDPVMKNQIINSDIPCELMKYDWNIIKNNDFCLNTNKCIPELLRKKLKVRDICFNFSKGNKILIYVRKDAKPDTSIDSATKSANAANAANAVKSPNSPIKQPNKSPKVPNVKVPKVCPEGKVLNPKTNRCILIKNAKAAANKPLKSPKVCPEGKVLNPKTNRCILIRNIKDPANKSPKKCPEGKVLNPKTGRCILIRNKK</sequence>
<accession>A0A6C0L826</accession>
<feature type="compositionally biased region" description="Low complexity" evidence="1">
    <location>
        <begin position="378"/>
        <end position="387"/>
    </location>
</feature>
<name>A0A6C0L826_9ZZZZ</name>
<evidence type="ECO:0000256" key="1">
    <source>
        <dbReference type="SAM" id="MobiDB-lite"/>
    </source>
</evidence>
<reference evidence="2" key="1">
    <citation type="journal article" date="2020" name="Nature">
        <title>Giant virus diversity and host interactions through global metagenomics.</title>
        <authorList>
            <person name="Schulz F."/>
            <person name="Roux S."/>
            <person name="Paez-Espino D."/>
            <person name="Jungbluth S."/>
            <person name="Walsh D.A."/>
            <person name="Denef V.J."/>
            <person name="McMahon K.D."/>
            <person name="Konstantinidis K.T."/>
            <person name="Eloe-Fadrosh E.A."/>
            <person name="Kyrpides N.C."/>
            <person name="Woyke T."/>
        </authorList>
    </citation>
    <scope>NUCLEOTIDE SEQUENCE</scope>
    <source>
        <strain evidence="2">GVMAG-M-3300027763-16</strain>
    </source>
</reference>
<dbReference type="AlphaFoldDB" id="A0A6C0L826"/>
<organism evidence="2">
    <name type="scientific">viral metagenome</name>
    <dbReference type="NCBI Taxonomy" id="1070528"/>
    <lineage>
        <taxon>unclassified sequences</taxon>
        <taxon>metagenomes</taxon>
        <taxon>organismal metagenomes</taxon>
    </lineage>
</organism>
<dbReference type="InterPro" id="IPR009030">
    <property type="entry name" value="Growth_fac_rcpt_cys_sf"/>
</dbReference>
<feature type="region of interest" description="Disordered" evidence="1">
    <location>
        <begin position="363"/>
        <end position="387"/>
    </location>
</feature>
<dbReference type="SUPFAM" id="SSF57184">
    <property type="entry name" value="Growth factor receptor domain"/>
    <property type="match status" value="1"/>
</dbReference>
<protein>
    <submittedName>
        <fullName evidence="2">Uncharacterized protein</fullName>
    </submittedName>
</protein>
<evidence type="ECO:0000313" key="2">
    <source>
        <dbReference type="EMBL" id="QHU27139.1"/>
    </source>
</evidence>